<dbReference type="EMBL" id="LR778114">
    <property type="protein sequence ID" value="CAB1129653.1"/>
    <property type="molecule type" value="Genomic_DNA"/>
</dbReference>
<organism evidence="14 15">
    <name type="scientific">Candidatus Hydrogenisulfobacillus filiaventi</name>
    <dbReference type="NCBI Taxonomy" id="2707344"/>
    <lineage>
        <taxon>Bacteria</taxon>
        <taxon>Bacillati</taxon>
        <taxon>Bacillota</taxon>
        <taxon>Clostridia</taxon>
        <taxon>Eubacteriales</taxon>
        <taxon>Clostridiales Family XVII. Incertae Sedis</taxon>
        <taxon>Candidatus Hydrogenisulfobacillus</taxon>
    </lineage>
</organism>
<dbReference type="PROSITE" id="PS51202">
    <property type="entry name" value="RCK_C"/>
    <property type="match status" value="1"/>
</dbReference>
<dbReference type="PRINTS" id="PR00762">
    <property type="entry name" value="CLCHANNEL"/>
</dbReference>
<keyword evidence="5" id="KW-0406">Ion transport</keyword>
<dbReference type="InterPro" id="IPR000644">
    <property type="entry name" value="CBS_dom"/>
</dbReference>
<dbReference type="AlphaFoldDB" id="A0A6F8ZJL8"/>
<evidence type="ECO:0000256" key="4">
    <source>
        <dbReference type="ARBA" id="ARBA00022989"/>
    </source>
</evidence>
<dbReference type="GO" id="GO:0006813">
    <property type="term" value="P:potassium ion transport"/>
    <property type="evidence" value="ECO:0007669"/>
    <property type="project" value="InterPro"/>
</dbReference>
<dbReference type="InterPro" id="IPR036721">
    <property type="entry name" value="RCK_C_sf"/>
</dbReference>
<dbReference type="PANTHER" id="PTHR43427:SF6">
    <property type="entry name" value="CHLORIDE CHANNEL PROTEIN CLC-E"/>
    <property type="match status" value="1"/>
</dbReference>
<evidence type="ECO:0000256" key="3">
    <source>
        <dbReference type="ARBA" id="ARBA00022692"/>
    </source>
</evidence>
<dbReference type="Pfam" id="PF00654">
    <property type="entry name" value="Voltage_CLC"/>
    <property type="match status" value="1"/>
</dbReference>
<dbReference type="GO" id="GO:0008324">
    <property type="term" value="F:monoatomic cation transmembrane transporter activity"/>
    <property type="evidence" value="ECO:0007669"/>
    <property type="project" value="InterPro"/>
</dbReference>
<dbReference type="CDD" id="cd00400">
    <property type="entry name" value="Voltage_gated_ClC"/>
    <property type="match status" value="1"/>
</dbReference>
<feature type="transmembrane region" description="Helical" evidence="11">
    <location>
        <begin position="127"/>
        <end position="144"/>
    </location>
</feature>
<feature type="domain" description="RCK C-terminal" evidence="12">
    <location>
        <begin position="570"/>
        <end position="654"/>
    </location>
</feature>
<gene>
    <name evidence="14" type="ORF">R50_2156</name>
</gene>
<comment type="subcellular location">
    <subcellularLocation>
        <location evidence="1">Membrane</location>
        <topology evidence="1">Multi-pass membrane protein</topology>
    </subcellularLocation>
</comment>
<dbReference type="PANTHER" id="PTHR43427">
    <property type="entry name" value="CHLORIDE CHANNEL PROTEIN CLC-E"/>
    <property type="match status" value="1"/>
</dbReference>
<feature type="transmembrane region" description="Helical" evidence="11">
    <location>
        <begin position="223"/>
        <end position="242"/>
    </location>
</feature>
<feature type="transmembrane region" description="Helical" evidence="11">
    <location>
        <begin position="262"/>
        <end position="285"/>
    </location>
</feature>
<evidence type="ECO:0000313" key="14">
    <source>
        <dbReference type="EMBL" id="CAB1129653.1"/>
    </source>
</evidence>
<dbReference type="SUPFAM" id="SSF54631">
    <property type="entry name" value="CBS-domain pair"/>
    <property type="match status" value="1"/>
</dbReference>
<reference evidence="14 15" key="1">
    <citation type="submission" date="2020-02" db="EMBL/GenBank/DDBJ databases">
        <authorList>
            <person name="Hogendoorn C."/>
        </authorList>
    </citation>
    <scope>NUCLEOTIDE SEQUENCE [LARGE SCALE GENOMIC DNA]</scope>
    <source>
        <strain evidence="14">R501</strain>
    </source>
</reference>
<dbReference type="CDD" id="cd02205">
    <property type="entry name" value="CBS_pair_SF"/>
    <property type="match status" value="1"/>
</dbReference>
<keyword evidence="9" id="KW-0407">Ion channel</keyword>
<dbReference type="Pfam" id="PF00571">
    <property type="entry name" value="CBS"/>
    <property type="match status" value="2"/>
</dbReference>
<feature type="transmembrane region" description="Helical" evidence="11">
    <location>
        <begin position="187"/>
        <end position="211"/>
    </location>
</feature>
<evidence type="ECO:0000256" key="10">
    <source>
        <dbReference type="PROSITE-ProRule" id="PRU00703"/>
    </source>
</evidence>
<dbReference type="Gene3D" id="3.30.70.1450">
    <property type="entry name" value="Regulator of K+ conductance, C-terminal domain"/>
    <property type="match status" value="1"/>
</dbReference>
<evidence type="ECO:0000256" key="7">
    <source>
        <dbReference type="ARBA" id="ARBA00023173"/>
    </source>
</evidence>
<feature type="domain" description="CBS" evidence="13">
    <location>
        <begin position="443"/>
        <end position="501"/>
    </location>
</feature>
<keyword evidence="2" id="KW-0813">Transport</keyword>
<dbReference type="Pfam" id="PF02080">
    <property type="entry name" value="TrkA_C"/>
    <property type="match status" value="1"/>
</dbReference>
<dbReference type="InterPro" id="IPR014743">
    <property type="entry name" value="Cl-channel_core"/>
</dbReference>
<accession>A0A6F8ZJL8</accession>
<evidence type="ECO:0000313" key="15">
    <source>
        <dbReference type="Proteomes" id="UP000503399"/>
    </source>
</evidence>
<feature type="transmembrane region" description="Helical" evidence="11">
    <location>
        <begin position="325"/>
        <end position="347"/>
    </location>
</feature>
<name>A0A6F8ZJL8_9FIRM</name>
<keyword evidence="6 11" id="KW-0472">Membrane</keyword>
<keyword evidence="3 11" id="KW-0812">Transmembrane</keyword>
<dbReference type="InterPro" id="IPR006037">
    <property type="entry name" value="RCK_C"/>
</dbReference>
<evidence type="ECO:0000256" key="1">
    <source>
        <dbReference type="ARBA" id="ARBA00004141"/>
    </source>
</evidence>
<feature type="transmembrane region" description="Helical" evidence="11">
    <location>
        <begin position="359"/>
        <end position="382"/>
    </location>
</feature>
<dbReference type="SUPFAM" id="SSF81340">
    <property type="entry name" value="Clc chloride channel"/>
    <property type="match status" value="1"/>
</dbReference>
<feature type="transmembrane region" description="Helical" evidence="11">
    <location>
        <begin position="15"/>
        <end position="37"/>
    </location>
</feature>
<evidence type="ECO:0000256" key="8">
    <source>
        <dbReference type="ARBA" id="ARBA00023214"/>
    </source>
</evidence>
<evidence type="ECO:0000259" key="13">
    <source>
        <dbReference type="PROSITE" id="PS51371"/>
    </source>
</evidence>
<evidence type="ECO:0000256" key="2">
    <source>
        <dbReference type="ARBA" id="ARBA00022448"/>
    </source>
</evidence>
<evidence type="ECO:0000256" key="6">
    <source>
        <dbReference type="ARBA" id="ARBA00023136"/>
    </source>
</evidence>
<keyword evidence="15" id="KW-1185">Reference proteome</keyword>
<feature type="transmembrane region" description="Helical" evidence="11">
    <location>
        <begin position="388"/>
        <end position="408"/>
    </location>
</feature>
<dbReference type="InterPro" id="IPR001807">
    <property type="entry name" value="ClC"/>
</dbReference>
<evidence type="ECO:0000256" key="11">
    <source>
        <dbReference type="SAM" id="Phobius"/>
    </source>
</evidence>
<keyword evidence="10" id="KW-0129">CBS domain</keyword>
<dbReference type="KEGG" id="hfv:R50_2156"/>
<proteinExistence type="predicted"/>
<keyword evidence="7" id="KW-0869">Chloride channel</keyword>
<dbReference type="SUPFAM" id="SSF116726">
    <property type="entry name" value="TrkA C-terminal domain-like"/>
    <property type="match status" value="1"/>
</dbReference>
<sequence>MDRSATASGVFPPLLLLWALATGVVGGLGAVLFRLMIRWAGLVFGAGWQAAGGRWWERPLEPAAGLLVVSLISHYLAREVKGHGVPQILEALALRGGRIRPRVGILGIIAPAVTIGSGGSVGREGPIALIGAAFGSTVGQLFQFSDRDTILLLACGAAAGIGATFNAPLAGGFFGLEVILGTYALGAMVPVFLASVAGDTVFTAIMGGGAVLATPPYHIINHFAPLFMMGLGVLTALAGYAYTRGLDGSETWFDRLPWPFWVKALAGGAAVGLLGLAYPQVLGVGYPTMHQALDGHLVLVTLLALLLAKYVATLITIGAGGSGGVFAPSLFLGGMLGGTYGAVLHAISPSLAPHPPIYAVAGMAALFAASAQAPFVAVTILLEVTGDYHLTSAVIAAAAVSYFLYAMLTRDSMYTVKLSRRGIKILRGNDVRPVDAVPVTAAMEPVREAVRDTDPVSVAYTRLLHEEREALPVVDGHGNFIGLVRLADLAGVIGREPGRQVGEVAAPVPPPVGLDASLDTALRRLTFYRAEALPVAGRDGRTAGMVTMAGALNAYYSSALTTIDTAARVRSLQAAATDDPGAFVEVVVGERSPVAGRTLAEAGLPADAIVLSVRPRGQGPNLVPHGQTRLQAGDRVLVYVAPSARSALVRQLLEGSA</sequence>
<dbReference type="GO" id="GO:0034707">
    <property type="term" value="C:chloride channel complex"/>
    <property type="evidence" value="ECO:0007669"/>
    <property type="project" value="UniProtKB-KW"/>
</dbReference>
<feature type="transmembrane region" description="Helical" evidence="11">
    <location>
        <begin position="151"/>
        <end position="175"/>
    </location>
</feature>
<dbReference type="InterPro" id="IPR046342">
    <property type="entry name" value="CBS_dom_sf"/>
</dbReference>
<feature type="transmembrane region" description="Helical" evidence="11">
    <location>
        <begin position="103"/>
        <end position="121"/>
    </location>
</feature>
<dbReference type="InterPro" id="IPR050368">
    <property type="entry name" value="ClC-type_chloride_channel"/>
</dbReference>
<feature type="transmembrane region" description="Helical" evidence="11">
    <location>
        <begin position="297"/>
        <end position="319"/>
    </location>
</feature>
<dbReference type="Gene3D" id="1.10.3080.10">
    <property type="entry name" value="Clc chloride channel"/>
    <property type="match status" value="1"/>
</dbReference>
<protein>
    <submittedName>
        <fullName evidence="14">Chloride channel protein, CIC family</fullName>
    </submittedName>
</protein>
<evidence type="ECO:0000256" key="9">
    <source>
        <dbReference type="ARBA" id="ARBA00023303"/>
    </source>
</evidence>
<evidence type="ECO:0000259" key="12">
    <source>
        <dbReference type="PROSITE" id="PS51202"/>
    </source>
</evidence>
<dbReference type="Proteomes" id="UP000503399">
    <property type="component" value="Chromosome"/>
</dbReference>
<keyword evidence="8" id="KW-0868">Chloride</keyword>
<keyword evidence="4 11" id="KW-1133">Transmembrane helix</keyword>
<dbReference type="PROSITE" id="PS51371">
    <property type="entry name" value="CBS"/>
    <property type="match status" value="1"/>
</dbReference>
<dbReference type="Gene3D" id="3.10.580.10">
    <property type="entry name" value="CBS-domain"/>
    <property type="match status" value="1"/>
</dbReference>
<dbReference type="GO" id="GO:0005254">
    <property type="term" value="F:chloride channel activity"/>
    <property type="evidence" value="ECO:0007669"/>
    <property type="project" value="UniProtKB-KW"/>
</dbReference>
<evidence type="ECO:0000256" key="5">
    <source>
        <dbReference type="ARBA" id="ARBA00023065"/>
    </source>
</evidence>